<name>A0ABR3EK60_9AGAR</name>
<accession>A0ABR3EK60</accession>
<dbReference type="Gene3D" id="1.20.1050.10">
    <property type="match status" value="1"/>
</dbReference>
<dbReference type="EMBL" id="JBAHYK010003753">
    <property type="protein sequence ID" value="KAL0563238.1"/>
    <property type="molecule type" value="Genomic_DNA"/>
</dbReference>
<protein>
    <recommendedName>
        <fullName evidence="1">GST N-terminal domain-containing protein</fullName>
    </recommendedName>
</protein>
<dbReference type="InterPro" id="IPR036282">
    <property type="entry name" value="Glutathione-S-Trfase_C_sf"/>
</dbReference>
<evidence type="ECO:0000313" key="3">
    <source>
        <dbReference type="Proteomes" id="UP001465976"/>
    </source>
</evidence>
<evidence type="ECO:0000313" key="2">
    <source>
        <dbReference type="EMBL" id="KAL0563238.1"/>
    </source>
</evidence>
<dbReference type="Gene3D" id="3.40.30.10">
    <property type="entry name" value="Glutaredoxin"/>
    <property type="match status" value="1"/>
</dbReference>
<dbReference type="InterPro" id="IPR004045">
    <property type="entry name" value="Glutathione_S-Trfase_N"/>
</dbReference>
<dbReference type="SUPFAM" id="SSF47616">
    <property type="entry name" value="GST C-terminal domain-like"/>
    <property type="match status" value="1"/>
</dbReference>
<dbReference type="InterPro" id="IPR036249">
    <property type="entry name" value="Thioredoxin-like_sf"/>
</dbReference>
<dbReference type="PROSITE" id="PS50404">
    <property type="entry name" value="GST_NTER"/>
    <property type="match status" value="1"/>
</dbReference>
<dbReference type="Proteomes" id="UP001465976">
    <property type="component" value="Unassembled WGS sequence"/>
</dbReference>
<dbReference type="InterPro" id="IPR054416">
    <property type="entry name" value="GST_UstS-like_C"/>
</dbReference>
<organism evidence="2 3">
    <name type="scientific">Marasmius crinis-equi</name>
    <dbReference type="NCBI Taxonomy" id="585013"/>
    <lineage>
        <taxon>Eukaryota</taxon>
        <taxon>Fungi</taxon>
        <taxon>Dikarya</taxon>
        <taxon>Basidiomycota</taxon>
        <taxon>Agaricomycotina</taxon>
        <taxon>Agaricomycetes</taxon>
        <taxon>Agaricomycetidae</taxon>
        <taxon>Agaricales</taxon>
        <taxon>Marasmiineae</taxon>
        <taxon>Marasmiaceae</taxon>
        <taxon>Marasmius</taxon>
    </lineage>
</organism>
<sequence>MISIYDIGPTSHPETKALGASPYVRTLVFILRYKQLPYELVPIKFTDIERVARELGASPTVTSPATRFTVPIMKDSTTGRVVSDSPRIAQYLDEAYPDTPVVVPEGSLHLQELFKFNIYELAAPVYELSLRPALFKYFPKEVQELPMFTSKPPPTAEQIREAYETTKKAFEKLGQSLNRGEPFRSFLTGGDNPTFADFALVAMVYPLKFMHGEEGEEWTEAKTWANGWVGWEAEQVLRITGIST</sequence>
<evidence type="ECO:0000259" key="1">
    <source>
        <dbReference type="PROSITE" id="PS50404"/>
    </source>
</evidence>
<keyword evidence="3" id="KW-1185">Reference proteome</keyword>
<dbReference type="SUPFAM" id="SSF52833">
    <property type="entry name" value="Thioredoxin-like"/>
    <property type="match status" value="1"/>
</dbReference>
<proteinExistence type="predicted"/>
<dbReference type="Pfam" id="PF22041">
    <property type="entry name" value="GST_C_7"/>
    <property type="match status" value="1"/>
</dbReference>
<gene>
    <name evidence="2" type="ORF">V5O48_018837</name>
</gene>
<reference evidence="2 3" key="1">
    <citation type="submission" date="2024-02" db="EMBL/GenBank/DDBJ databases">
        <title>A draft genome for the cacao thread blight pathogen Marasmius crinis-equi.</title>
        <authorList>
            <person name="Cohen S.P."/>
            <person name="Baruah I.K."/>
            <person name="Amoako-Attah I."/>
            <person name="Bukari Y."/>
            <person name="Meinhardt L.W."/>
            <person name="Bailey B.A."/>
        </authorList>
    </citation>
    <scope>NUCLEOTIDE SEQUENCE [LARGE SCALE GENOMIC DNA]</scope>
    <source>
        <strain evidence="2 3">GH-76</strain>
    </source>
</reference>
<dbReference type="CDD" id="cd00299">
    <property type="entry name" value="GST_C_family"/>
    <property type="match status" value="1"/>
</dbReference>
<feature type="domain" description="GST N-terminal" evidence="1">
    <location>
        <begin position="11"/>
        <end position="100"/>
    </location>
</feature>
<comment type="caution">
    <text evidence="2">The sequence shown here is derived from an EMBL/GenBank/DDBJ whole genome shotgun (WGS) entry which is preliminary data.</text>
</comment>
<dbReference type="Pfam" id="PF13409">
    <property type="entry name" value="GST_N_2"/>
    <property type="match status" value="1"/>
</dbReference>